<reference evidence="1 2" key="1">
    <citation type="submission" date="2017-08" db="EMBL/GenBank/DDBJ databases">
        <title>WGS of Clinical strains of the CDC Group NO-1 linked to zoonotic infections in humans.</title>
        <authorList>
            <person name="Bernier A.-M."/>
            <person name="Bernard K."/>
        </authorList>
    </citation>
    <scope>NUCLEOTIDE SEQUENCE [LARGE SCALE GENOMIC DNA]</scope>
    <source>
        <strain evidence="1 2">NML03-0146</strain>
    </source>
</reference>
<dbReference type="EMBL" id="NSJF01000001">
    <property type="protein sequence ID" value="PAT35961.1"/>
    <property type="molecule type" value="Genomic_DNA"/>
</dbReference>
<evidence type="ECO:0000313" key="1">
    <source>
        <dbReference type="EMBL" id="PAT35961.1"/>
    </source>
</evidence>
<dbReference type="SUPFAM" id="SSF55469">
    <property type="entry name" value="FMN-dependent nitroreductase-like"/>
    <property type="match status" value="2"/>
</dbReference>
<gene>
    <name evidence="1" type="ORF">CK620_01590</name>
</gene>
<dbReference type="PANTHER" id="PTHR23026">
    <property type="entry name" value="NADPH NITROREDUCTASE"/>
    <property type="match status" value="1"/>
</dbReference>
<proteinExistence type="predicted"/>
<dbReference type="Proteomes" id="UP000217999">
    <property type="component" value="Unassembled WGS sequence"/>
</dbReference>
<dbReference type="InterPro" id="IPR050627">
    <property type="entry name" value="Nitroreductase/BluB"/>
</dbReference>
<dbReference type="PANTHER" id="PTHR23026:SF123">
    <property type="entry name" value="NAD(P)H NITROREDUCTASE RV3131-RELATED"/>
    <property type="match status" value="1"/>
</dbReference>
<dbReference type="NCBIfam" id="NF047509">
    <property type="entry name" value="Rv3131_FMN_oxido"/>
    <property type="match status" value="1"/>
</dbReference>
<accession>A0A2A2AE02</accession>
<organism evidence="1 2">
    <name type="scientific">Vandammella animalimorsus</name>
    <dbReference type="NCBI Taxonomy" id="2029117"/>
    <lineage>
        <taxon>Bacteria</taxon>
        <taxon>Pseudomonadati</taxon>
        <taxon>Pseudomonadota</taxon>
        <taxon>Betaproteobacteria</taxon>
        <taxon>Burkholderiales</taxon>
        <taxon>Comamonadaceae</taxon>
        <taxon>Vandammella</taxon>
    </lineage>
</organism>
<evidence type="ECO:0000313" key="2">
    <source>
        <dbReference type="Proteomes" id="UP000217999"/>
    </source>
</evidence>
<sequence>MDAGGTTDKTQRFLIEQACKAPSGHNTQPWLFEPGAQQIRIHPDLRQALPVVDPEHRELFISLGCAAENLCLAASTRGLRTAQTISPQGVITIALTPDPAQGADPLAAAIDARQTNRSRYDGTPVPEELLHGILEQGCAEPGIALQAWPLGSAPFERLSDYVQQGNAIQMRDAAFKQELLQWIRFNAGQARSTRNGISHAALGAPSLPAWISRPIVRHALDPVRQNRSDAQRLRSASHLILIASHGDSIPAWVAAGRSLQRLLLRLTSAGIAHSYLNPPCEVPALRQRLAAEPWVQAQPQILLRIGHAKRLPASWRKPIEAVLYQAA</sequence>
<comment type="caution">
    <text evidence="1">The sequence shown here is derived from an EMBL/GenBank/DDBJ whole genome shotgun (WGS) entry which is preliminary data.</text>
</comment>
<protein>
    <submittedName>
        <fullName evidence="1">Nitroreductase</fullName>
    </submittedName>
</protein>
<dbReference type="AlphaFoldDB" id="A0A2A2AE02"/>
<dbReference type="RefSeq" id="WP_095548814.1">
    <property type="nucleotide sequence ID" value="NZ_NSJF01000001.1"/>
</dbReference>
<dbReference type="GO" id="GO:0016491">
    <property type="term" value="F:oxidoreductase activity"/>
    <property type="evidence" value="ECO:0007669"/>
    <property type="project" value="InterPro"/>
</dbReference>
<dbReference type="Gene3D" id="3.40.109.10">
    <property type="entry name" value="NADH Oxidase"/>
    <property type="match status" value="1"/>
</dbReference>
<dbReference type="InterPro" id="IPR000415">
    <property type="entry name" value="Nitroreductase-like"/>
</dbReference>
<name>A0A2A2AE02_9BURK</name>